<dbReference type="InterPro" id="IPR001083">
    <property type="entry name" value="Cu_fist_DNA-bd_dom"/>
</dbReference>
<keyword evidence="4" id="KW-1185">Reference proteome</keyword>
<evidence type="ECO:0000313" key="3">
    <source>
        <dbReference type="EMBL" id="KAH7245226.1"/>
    </source>
</evidence>
<proteinExistence type="predicted"/>
<feature type="compositionally biased region" description="Pro residues" evidence="1">
    <location>
        <begin position="235"/>
        <end position="244"/>
    </location>
</feature>
<protein>
    <recommendedName>
        <fullName evidence="2">Copper-fist domain-containing protein</fullName>
    </recommendedName>
</protein>
<comment type="caution">
    <text evidence="3">The sequence shown here is derived from an EMBL/GenBank/DDBJ whole genome shotgun (WGS) entry which is preliminary data.</text>
</comment>
<feature type="region of interest" description="Disordered" evidence="1">
    <location>
        <begin position="214"/>
        <end position="254"/>
    </location>
</feature>
<sequence length="276" mass="29103">MARTDIYGNPISCIKCKTGHRDISCNDSHPGPCFYRGKRGRPRKGEVGRARDPLLVPDCLLRPSSGVLGTPSPPPTPLSEAVGFPQPEGNGSAAFAAPAEASPWVSFSSGMDVPGQLPMAPLPTPPFEAVTYPRLRGNDHAASAAPSYLPSSAPSPSVTDFSGQFPVAPLRQPQIGGNGYDPTPAQPSSLGPYSLSAFMALGESTALVSDFFSEETSAGTEDQGPQHSEIAPVVSPVPRPPDLPAEPDAVSRPETWATTTEFMSQVDFSQWLNFDD</sequence>
<dbReference type="Proteomes" id="UP000813427">
    <property type="component" value="Unassembled WGS sequence"/>
</dbReference>
<dbReference type="GO" id="GO:0003700">
    <property type="term" value="F:DNA-binding transcription factor activity"/>
    <property type="evidence" value="ECO:0007669"/>
    <property type="project" value="InterPro"/>
</dbReference>
<feature type="region of interest" description="Disordered" evidence="1">
    <location>
        <begin position="62"/>
        <end position="94"/>
    </location>
</feature>
<dbReference type="GO" id="GO:0003677">
    <property type="term" value="F:DNA binding"/>
    <property type="evidence" value="ECO:0007669"/>
    <property type="project" value="InterPro"/>
</dbReference>
<dbReference type="EMBL" id="JAGPXF010000004">
    <property type="protein sequence ID" value="KAH7245226.1"/>
    <property type="molecule type" value="Genomic_DNA"/>
</dbReference>
<dbReference type="GO" id="GO:0005507">
    <property type="term" value="F:copper ion binding"/>
    <property type="evidence" value="ECO:0007669"/>
    <property type="project" value="InterPro"/>
</dbReference>
<evidence type="ECO:0000256" key="1">
    <source>
        <dbReference type="SAM" id="MobiDB-lite"/>
    </source>
</evidence>
<feature type="compositionally biased region" description="Polar residues" evidence="1">
    <location>
        <begin position="214"/>
        <end position="226"/>
    </location>
</feature>
<dbReference type="PROSITE" id="PS50073">
    <property type="entry name" value="COPPER_FIST_2"/>
    <property type="match status" value="1"/>
</dbReference>
<dbReference type="OrthoDB" id="10519620at2759"/>
<accession>A0A8K0WBN9</accession>
<feature type="domain" description="Copper-fist" evidence="2">
    <location>
        <begin position="6"/>
        <end position="43"/>
    </location>
</feature>
<name>A0A8K0WBN9_9HYPO</name>
<evidence type="ECO:0000259" key="2">
    <source>
        <dbReference type="PROSITE" id="PS50073"/>
    </source>
</evidence>
<gene>
    <name evidence="3" type="ORF">BKA59DRAFT_454294</name>
</gene>
<organism evidence="3 4">
    <name type="scientific">Fusarium tricinctum</name>
    <dbReference type="NCBI Taxonomy" id="61284"/>
    <lineage>
        <taxon>Eukaryota</taxon>
        <taxon>Fungi</taxon>
        <taxon>Dikarya</taxon>
        <taxon>Ascomycota</taxon>
        <taxon>Pezizomycotina</taxon>
        <taxon>Sordariomycetes</taxon>
        <taxon>Hypocreomycetidae</taxon>
        <taxon>Hypocreales</taxon>
        <taxon>Nectriaceae</taxon>
        <taxon>Fusarium</taxon>
        <taxon>Fusarium tricinctum species complex</taxon>
    </lineage>
</organism>
<reference evidence="3" key="1">
    <citation type="journal article" date="2021" name="Nat. Commun.">
        <title>Genetic determinants of endophytism in the Arabidopsis root mycobiome.</title>
        <authorList>
            <person name="Mesny F."/>
            <person name="Miyauchi S."/>
            <person name="Thiergart T."/>
            <person name="Pickel B."/>
            <person name="Atanasova L."/>
            <person name="Karlsson M."/>
            <person name="Huettel B."/>
            <person name="Barry K.W."/>
            <person name="Haridas S."/>
            <person name="Chen C."/>
            <person name="Bauer D."/>
            <person name="Andreopoulos W."/>
            <person name="Pangilinan J."/>
            <person name="LaButti K."/>
            <person name="Riley R."/>
            <person name="Lipzen A."/>
            <person name="Clum A."/>
            <person name="Drula E."/>
            <person name="Henrissat B."/>
            <person name="Kohler A."/>
            <person name="Grigoriev I.V."/>
            <person name="Martin F.M."/>
            <person name="Hacquard S."/>
        </authorList>
    </citation>
    <scope>NUCLEOTIDE SEQUENCE</scope>
    <source>
        <strain evidence="3">MPI-SDFR-AT-0068</strain>
    </source>
</reference>
<dbReference type="AlphaFoldDB" id="A0A8K0WBN9"/>
<evidence type="ECO:0000313" key="4">
    <source>
        <dbReference type="Proteomes" id="UP000813427"/>
    </source>
</evidence>